<keyword evidence="5" id="KW-1185">Reference proteome</keyword>
<protein>
    <submittedName>
        <fullName evidence="4">Uncharacterized protein</fullName>
    </submittedName>
</protein>
<reference evidence="4" key="1">
    <citation type="journal article" date="2020" name="Fungal Divers.">
        <title>Resolving the Mortierellaceae phylogeny through synthesis of multi-gene phylogenetics and phylogenomics.</title>
        <authorList>
            <person name="Vandepol N."/>
            <person name="Liber J."/>
            <person name="Desiro A."/>
            <person name="Na H."/>
            <person name="Kennedy M."/>
            <person name="Barry K."/>
            <person name="Grigoriev I.V."/>
            <person name="Miller A.N."/>
            <person name="O'Donnell K."/>
            <person name="Stajich J.E."/>
            <person name="Bonito G."/>
        </authorList>
    </citation>
    <scope>NUCLEOTIDE SEQUENCE</scope>
    <source>
        <strain evidence="4">NVP1</strain>
    </source>
</reference>
<dbReference type="EMBL" id="JAAAUY010001733">
    <property type="protein sequence ID" value="KAF9319851.1"/>
    <property type="molecule type" value="Genomic_DNA"/>
</dbReference>
<evidence type="ECO:0000256" key="1">
    <source>
        <dbReference type="SAM" id="MobiDB-lite"/>
    </source>
</evidence>
<feature type="compositionally biased region" description="Polar residues" evidence="1">
    <location>
        <begin position="496"/>
        <end position="508"/>
    </location>
</feature>
<feature type="compositionally biased region" description="Polar residues" evidence="1">
    <location>
        <begin position="408"/>
        <end position="421"/>
    </location>
</feature>
<feature type="transmembrane region" description="Helical" evidence="2">
    <location>
        <begin position="138"/>
        <end position="160"/>
    </location>
</feature>
<feature type="compositionally biased region" description="Low complexity" evidence="1">
    <location>
        <begin position="331"/>
        <end position="358"/>
    </location>
</feature>
<evidence type="ECO:0000256" key="3">
    <source>
        <dbReference type="SAM" id="SignalP"/>
    </source>
</evidence>
<evidence type="ECO:0000313" key="5">
    <source>
        <dbReference type="Proteomes" id="UP000696485"/>
    </source>
</evidence>
<accession>A0A9P5VGL1</accession>
<name>A0A9P5VGL1_9FUNG</name>
<organism evidence="4 5">
    <name type="scientific">Podila minutissima</name>
    <dbReference type="NCBI Taxonomy" id="64525"/>
    <lineage>
        <taxon>Eukaryota</taxon>
        <taxon>Fungi</taxon>
        <taxon>Fungi incertae sedis</taxon>
        <taxon>Mucoromycota</taxon>
        <taxon>Mortierellomycotina</taxon>
        <taxon>Mortierellomycetes</taxon>
        <taxon>Mortierellales</taxon>
        <taxon>Mortierellaceae</taxon>
        <taxon>Podila</taxon>
    </lineage>
</organism>
<dbReference type="Proteomes" id="UP000696485">
    <property type="component" value="Unassembled WGS sequence"/>
</dbReference>
<evidence type="ECO:0000313" key="4">
    <source>
        <dbReference type="EMBL" id="KAF9319851.1"/>
    </source>
</evidence>
<proteinExistence type="predicted"/>
<feature type="signal peptide" evidence="3">
    <location>
        <begin position="1"/>
        <end position="28"/>
    </location>
</feature>
<gene>
    <name evidence="4" type="ORF">BG006_002915</name>
</gene>
<comment type="caution">
    <text evidence="4">The sequence shown here is derived from an EMBL/GenBank/DDBJ whole genome shotgun (WGS) entry which is preliminary data.</text>
</comment>
<keyword evidence="3" id="KW-0732">Signal</keyword>
<sequence length="518" mass="55370">MKPRVVSSWTICLSLVAALALIQGQAQGQGVLAPTPPTPTSASTSSSTSSSTYSSTSSTTSSTTIATTTPATVTPTAIFTTIIPTSSSTTVTTPTVRSSSGTAVTVPSTSTNISTTTSFHQPSVLPTNSNSSNSSVPIIVGSVAGVAALAIIVATTLICLRRRRRNNRDLTFDTLQGMSSPAPGRQRASQRYTANSLPGGGIGMDSSSGANGYDGDYEYEVAQSNAYGQQSGYDNEMYDAYGTPQQAYQNPSIFQEDNINYSTASSMGRNRAGFDQNLPEIMYRNGDLSHPSGGVTGYYDDDVYNQSGWNQGQAGGYIGPKGLWVANPTNENQQQQQQQQQYYQDYQEQPTQQQQEYEMTSQAQTLAGQEYEKNSVEPYEASETVVGSSSPHSKFLGHNPQALPESPRLQQLRSGDLFSQDSTEKPTSPRAANATVNTTGGNTPPATSSSPRMASARDMRSFELARHSPGRSSGDGVHSYAHDLPSRPSVSDRPSMDSNVSGLNPQKSLRTHRREDWS</sequence>
<feature type="region of interest" description="Disordered" evidence="1">
    <location>
        <begin position="29"/>
        <end position="66"/>
    </location>
</feature>
<feature type="region of interest" description="Disordered" evidence="1">
    <location>
        <begin position="173"/>
        <end position="209"/>
    </location>
</feature>
<feature type="region of interest" description="Disordered" evidence="1">
    <location>
        <begin position="88"/>
        <end position="109"/>
    </location>
</feature>
<feature type="chain" id="PRO_5040449966" evidence="3">
    <location>
        <begin position="29"/>
        <end position="518"/>
    </location>
</feature>
<keyword evidence="2" id="KW-0812">Transmembrane</keyword>
<keyword evidence="2" id="KW-1133">Transmembrane helix</keyword>
<feature type="compositionally biased region" description="Low complexity" evidence="1">
    <location>
        <begin position="40"/>
        <end position="66"/>
    </location>
</feature>
<feature type="compositionally biased region" description="Polar residues" evidence="1">
    <location>
        <begin position="187"/>
        <end position="196"/>
    </location>
</feature>
<dbReference type="AlphaFoldDB" id="A0A9P5VGL1"/>
<feature type="region of interest" description="Disordered" evidence="1">
    <location>
        <begin position="320"/>
        <end position="518"/>
    </location>
</feature>
<keyword evidence="2" id="KW-0472">Membrane</keyword>
<feature type="compositionally biased region" description="Basic and acidic residues" evidence="1">
    <location>
        <begin position="455"/>
        <end position="466"/>
    </location>
</feature>
<feature type="compositionally biased region" description="Low complexity" evidence="1">
    <location>
        <begin position="432"/>
        <end position="451"/>
    </location>
</feature>
<evidence type="ECO:0000256" key="2">
    <source>
        <dbReference type="SAM" id="Phobius"/>
    </source>
</evidence>